<dbReference type="AlphaFoldDB" id="E0NAR7"/>
<evidence type="ECO:0000313" key="1">
    <source>
        <dbReference type="EMBL" id="EFM03918.1"/>
    </source>
</evidence>
<comment type="caution">
    <text evidence="1">The sequence shown here is derived from an EMBL/GenBank/DDBJ whole genome shotgun (WGS) entry which is preliminary data.</text>
</comment>
<organism evidence="1 2">
    <name type="scientific">Neisseria meningitidis serogroup B (strain ATCC 13091 / M2091)</name>
    <dbReference type="NCBI Taxonomy" id="862513"/>
    <lineage>
        <taxon>Bacteria</taxon>
        <taxon>Pseudomonadati</taxon>
        <taxon>Pseudomonadota</taxon>
        <taxon>Betaproteobacteria</taxon>
        <taxon>Neisseriales</taxon>
        <taxon>Neisseriaceae</taxon>
        <taxon>Neisseria</taxon>
    </lineage>
</organism>
<reference evidence="1 2" key="1">
    <citation type="submission" date="2010-07" db="EMBL/GenBank/DDBJ databases">
        <authorList>
            <person name="Muzny D."/>
            <person name="Qin X."/>
            <person name="Deng J."/>
            <person name="Jiang H."/>
            <person name="Liu Y."/>
            <person name="Qu J."/>
            <person name="Song X.-Z."/>
            <person name="Zhang L."/>
            <person name="Thornton R."/>
            <person name="Coyle M."/>
            <person name="Francisco L."/>
            <person name="Jackson L."/>
            <person name="Javaid M."/>
            <person name="Korchina V."/>
            <person name="Kovar C."/>
            <person name="Mata R."/>
            <person name="Mathew T."/>
            <person name="Ngo R."/>
            <person name="Nguyen L."/>
            <person name="Nguyen N."/>
            <person name="Okwuonu G."/>
            <person name="Ongeri F."/>
            <person name="Pham C."/>
            <person name="Simmons D."/>
            <person name="Wilczek-Boney K."/>
            <person name="Hale W."/>
            <person name="Jakkamsetti A."/>
            <person name="Pham P."/>
            <person name="Ruth R."/>
            <person name="San Lucas F."/>
            <person name="Warren J."/>
            <person name="Zhang J."/>
            <person name="Zhao Z."/>
            <person name="Zhou C."/>
            <person name="Zhu D."/>
            <person name="Lee S."/>
            <person name="Bess C."/>
            <person name="Blankenburg K."/>
            <person name="Forbes L."/>
            <person name="Fu Q."/>
            <person name="Gubbala S."/>
            <person name="Hirani K."/>
            <person name="Jayaseelan J.C."/>
            <person name="Lara F."/>
            <person name="Munidasa M."/>
            <person name="Palculict T."/>
            <person name="Patil S."/>
            <person name="Pu L.-L."/>
            <person name="Saada N."/>
            <person name="Tang L."/>
            <person name="Weissenberger G."/>
            <person name="Zhu Y."/>
            <person name="Hemphill L."/>
            <person name="Shang Y."/>
            <person name="Youmans B."/>
            <person name="Ayvaz T."/>
            <person name="Ross M."/>
            <person name="Santibanez J."/>
            <person name="Aqrawi P."/>
            <person name="Gross S."/>
            <person name="Joshi V."/>
            <person name="Fowler G."/>
            <person name="Nazareth L."/>
            <person name="Reid J."/>
            <person name="Worley K."/>
            <person name="Petrosino J."/>
            <person name="Highlander S."/>
            <person name="Gibbs R."/>
        </authorList>
    </citation>
    <scope>NUCLEOTIDE SEQUENCE [LARGE SCALE GENOMIC DNA]</scope>
    <source>
        <strain evidence="1 2">ATCC 13091</strain>
    </source>
</reference>
<name>E0NAR7_NEIM3</name>
<accession>E0NAR7</accession>
<gene>
    <name evidence="1" type="ORF">HMPREF0602_1599</name>
</gene>
<proteinExistence type="predicted"/>
<dbReference type="HOGENOM" id="CLU_3292941_0_0_4"/>
<protein>
    <submittedName>
        <fullName evidence="1">Uncharacterized protein</fullName>
    </submittedName>
</protein>
<evidence type="ECO:0000313" key="2">
    <source>
        <dbReference type="Proteomes" id="UP000005526"/>
    </source>
</evidence>
<dbReference type="Proteomes" id="UP000005526">
    <property type="component" value="Unassembled WGS sequence"/>
</dbReference>
<dbReference type="EMBL" id="AEEF01000078">
    <property type="protein sequence ID" value="EFM03918.1"/>
    <property type="molecule type" value="Genomic_DNA"/>
</dbReference>
<sequence length="40" mass="4473">MASKPERKECRMPDKKGAYGCAVFFAPSSALRRGRENIVD</sequence>